<evidence type="ECO:0000313" key="2">
    <source>
        <dbReference type="EMBL" id="RFC83590.1"/>
    </source>
</evidence>
<sequence length="167" mass="20042">MKLNYKIDIDLKDFILNGKFDFVELGQTQEWLLHNFADPDDQGDMGNQIEIWRFGTIEFYFLEKQLFQIYCDGFHGFKLSQSLKIQPWILKKYKRMTLSKFLKILNRECVNYLVKHDLKLKNVAIKISKSQMVLYFSPEYDAKDAQPDQYLIGAFCLNHDHYFERDF</sequence>
<dbReference type="Proteomes" id="UP001595455">
    <property type="component" value="Unassembled WGS sequence"/>
</dbReference>
<evidence type="ECO:0000313" key="4">
    <source>
        <dbReference type="Proteomes" id="UP001595455"/>
    </source>
</evidence>
<reference evidence="1" key="1">
    <citation type="journal article" date="2014" name="Int. J. Syst. Evol. Microbiol.">
        <title>Complete genome of a new Firmicutes species belonging to the dominant human colonic microbiota ('Ruminococcus bicirculans') reveals two chromosomes and a selective capacity to utilize plant glucans.</title>
        <authorList>
            <consortium name="NISC Comparative Sequencing Program"/>
            <person name="Wegmann U."/>
            <person name="Louis P."/>
            <person name="Goesmann A."/>
            <person name="Henrissat B."/>
            <person name="Duncan S.H."/>
            <person name="Flint H.J."/>
        </authorList>
    </citation>
    <scope>NUCLEOTIDE SEQUENCE</scope>
    <source>
        <strain evidence="1">KCTC 62575</strain>
    </source>
</reference>
<reference evidence="2 3" key="2">
    <citation type="submission" date="2018-08" db="EMBL/GenBank/DDBJ databases">
        <title>The draft genome of Acinetobacter sichuanensis strain WCHAc060041.</title>
        <authorList>
            <person name="Qin J."/>
            <person name="Feng Y."/>
            <person name="Zong Z."/>
        </authorList>
    </citation>
    <scope>NUCLEOTIDE SEQUENCE [LARGE SCALE GENOMIC DNA]</scope>
    <source>
        <strain evidence="2 3">WCHAc060041</strain>
    </source>
</reference>
<organism evidence="2 3">
    <name type="scientific">Acinetobacter sichuanensis</name>
    <dbReference type="NCBI Taxonomy" id="2136183"/>
    <lineage>
        <taxon>Bacteria</taxon>
        <taxon>Pseudomonadati</taxon>
        <taxon>Pseudomonadota</taxon>
        <taxon>Gammaproteobacteria</taxon>
        <taxon>Moraxellales</taxon>
        <taxon>Moraxellaceae</taxon>
        <taxon>Acinetobacter</taxon>
    </lineage>
</organism>
<dbReference type="AlphaFoldDB" id="A0A371YQ43"/>
<reference evidence="1" key="4">
    <citation type="submission" date="2024-09" db="EMBL/GenBank/DDBJ databases">
        <authorList>
            <person name="Sun Q."/>
            <person name="Mori K."/>
        </authorList>
    </citation>
    <scope>NUCLEOTIDE SEQUENCE</scope>
    <source>
        <strain evidence="1">KCTC 62575</strain>
    </source>
</reference>
<protein>
    <submittedName>
        <fullName evidence="2">Uncharacterized protein</fullName>
    </submittedName>
</protein>
<dbReference type="EMBL" id="JBHRSF010000007">
    <property type="protein sequence ID" value="MFC2994480.1"/>
    <property type="molecule type" value="Genomic_DNA"/>
</dbReference>
<proteinExistence type="predicted"/>
<dbReference type="EMBL" id="PYIX02000015">
    <property type="protein sequence ID" value="RFC83590.1"/>
    <property type="molecule type" value="Genomic_DNA"/>
</dbReference>
<reference evidence="4" key="3">
    <citation type="journal article" date="2019" name="Int. J. Syst. Evol. Microbiol.">
        <title>The Global Catalogue of Microorganisms (GCM) 10K type strain sequencing project: providing services to taxonomists for standard genome sequencing and annotation.</title>
        <authorList>
            <consortium name="The Broad Institute Genomics Platform"/>
            <consortium name="The Broad Institute Genome Sequencing Center for Infectious Disease"/>
            <person name="Wu L."/>
            <person name="Ma J."/>
        </authorList>
    </citation>
    <scope>NUCLEOTIDE SEQUENCE [LARGE SCALE GENOMIC DNA]</scope>
    <source>
        <strain evidence="4">KCTC 62575</strain>
    </source>
</reference>
<dbReference type="RefSeq" id="WP_107008235.1">
    <property type="nucleotide sequence ID" value="NZ_JBHRSF010000007.1"/>
</dbReference>
<gene>
    <name evidence="1" type="ORF">ACFODO_04180</name>
    <name evidence="2" type="ORF">C9E89_010595</name>
</gene>
<comment type="caution">
    <text evidence="2">The sequence shown here is derived from an EMBL/GenBank/DDBJ whole genome shotgun (WGS) entry which is preliminary data.</text>
</comment>
<evidence type="ECO:0000313" key="1">
    <source>
        <dbReference type="EMBL" id="MFC2994480.1"/>
    </source>
</evidence>
<accession>A0A371YQ43</accession>
<evidence type="ECO:0000313" key="3">
    <source>
        <dbReference type="Proteomes" id="UP000240957"/>
    </source>
</evidence>
<dbReference type="OrthoDB" id="1160422at2"/>
<dbReference type="Proteomes" id="UP000240957">
    <property type="component" value="Unassembled WGS sequence"/>
</dbReference>
<keyword evidence="4" id="KW-1185">Reference proteome</keyword>
<name>A0A371YQ43_9GAMM</name>